<sequence>MRDGTVLSADVWRPAGGEDCPVLLQRLPYDRTDPSVAVAQAGLDPLRAVDAGYAVVIQDCRGRFGSEGRFEPFSNEARDGADTVAWCAALPFSSGAVGMYGQSYFGATQLLAATERPPALRAIAPALTGSEYFEGWTYRGGVLELGFVLFWTLFSLAGAEIERLPNGTQASLREALDRRLADPWSTFAALPVDRLDDLAPVVPFVAEWLSHADRDEFWRAIAPNERYGAIATPALHIGGWFDPFLSGTLENFARLRREAGDARARDNQRLVIGPWSHACLGDTIGDRYFGPTASQAATDWTALHLSWFDRHLRGVGPADAGPVVRFFLMGADRWVDAGAWPPEGTRVERWFLHGRGAANSRHGDGVLSRDACDLDEPVDSFTYDPADPVPTAGGATFLPGIFVAAQAGPRDQRHVEDRRDVLVYTSEPLAGDLDVVGAVRVTLAASSSSQETDFSAKLVDVHPDGRALLVCDGIRAVVAPDPGQALEVDLGATAIRFLAGHRIRLEVSSSNFPRFARHPNTTVPRLQASPAEMVPALQHVHHDAEHPSFLSLPVWPSAAAGGA</sequence>
<dbReference type="InterPro" id="IPR050585">
    <property type="entry name" value="Xaa-Pro_dipeptidyl-ppase/CocE"/>
</dbReference>
<gene>
    <name evidence="3" type="primary">cocE_1</name>
    <name evidence="3" type="ORF">DSM104329_00433</name>
</gene>
<dbReference type="Proteomes" id="UP001162834">
    <property type="component" value="Chromosome"/>
</dbReference>
<evidence type="ECO:0000256" key="1">
    <source>
        <dbReference type="ARBA" id="ARBA00022801"/>
    </source>
</evidence>
<evidence type="ECO:0000313" key="3">
    <source>
        <dbReference type="EMBL" id="UGS34062.1"/>
    </source>
</evidence>
<dbReference type="InterPro" id="IPR005674">
    <property type="entry name" value="CocE/Ser_esterase"/>
</dbReference>
<dbReference type="SUPFAM" id="SSF53474">
    <property type="entry name" value="alpha/beta-Hydrolases"/>
    <property type="match status" value="1"/>
</dbReference>
<dbReference type="InterPro" id="IPR000383">
    <property type="entry name" value="Xaa-Pro-like_dom"/>
</dbReference>
<proteinExistence type="predicted"/>
<dbReference type="Gene3D" id="1.10.3020.10">
    <property type="entry name" value="alpha-amino acid ester hydrolase ( Helical cap domain)"/>
    <property type="match status" value="1"/>
</dbReference>
<feature type="domain" description="Xaa-Pro dipeptidyl-peptidase C-terminal" evidence="2">
    <location>
        <begin position="305"/>
        <end position="551"/>
    </location>
</feature>
<dbReference type="KEGG" id="sbae:DSM104329_00433"/>
<organism evidence="3 4">
    <name type="scientific">Capillimicrobium parvum</name>
    <dbReference type="NCBI Taxonomy" id="2884022"/>
    <lineage>
        <taxon>Bacteria</taxon>
        <taxon>Bacillati</taxon>
        <taxon>Actinomycetota</taxon>
        <taxon>Thermoleophilia</taxon>
        <taxon>Solirubrobacterales</taxon>
        <taxon>Capillimicrobiaceae</taxon>
        <taxon>Capillimicrobium</taxon>
    </lineage>
</organism>
<dbReference type="AlphaFoldDB" id="A0A9E7BZ39"/>
<keyword evidence="4" id="KW-1185">Reference proteome</keyword>
<dbReference type="EC" id="3.1.1.84" evidence="3"/>
<accession>A0A9E7BZ39</accession>
<reference evidence="3" key="1">
    <citation type="journal article" date="2022" name="Int. J. Syst. Evol. Microbiol.">
        <title>Pseudomonas aegrilactucae sp. nov. and Pseudomonas morbosilactucae sp. nov., pathogens causing bacterial rot of lettuce in Japan.</title>
        <authorList>
            <person name="Sawada H."/>
            <person name="Fujikawa T."/>
            <person name="Satou M."/>
        </authorList>
    </citation>
    <scope>NUCLEOTIDE SEQUENCE</scope>
    <source>
        <strain evidence="3">0166_1</strain>
    </source>
</reference>
<dbReference type="InterPro" id="IPR029058">
    <property type="entry name" value="AB_hydrolase_fold"/>
</dbReference>
<dbReference type="GO" id="GO:0008239">
    <property type="term" value="F:dipeptidyl-peptidase activity"/>
    <property type="evidence" value="ECO:0007669"/>
    <property type="project" value="InterPro"/>
</dbReference>
<dbReference type="Pfam" id="PF02129">
    <property type="entry name" value="Peptidase_S15"/>
    <property type="match status" value="1"/>
</dbReference>
<dbReference type="InterPro" id="IPR008979">
    <property type="entry name" value="Galactose-bd-like_sf"/>
</dbReference>
<evidence type="ECO:0000259" key="2">
    <source>
        <dbReference type="SMART" id="SM00939"/>
    </source>
</evidence>
<dbReference type="PANTHER" id="PTHR43056">
    <property type="entry name" value="PEPTIDASE S9 PROLYL OLIGOPEPTIDASE"/>
    <property type="match status" value="1"/>
</dbReference>
<protein>
    <submittedName>
        <fullName evidence="3">Cocaine esterase</fullName>
        <ecNumber evidence="3">3.1.1.84</ecNumber>
    </submittedName>
</protein>
<name>A0A9E7BZ39_9ACTN</name>
<evidence type="ECO:0000313" key="4">
    <source>
        <dbReference type="Proteomes" id="UP001162834"/>
    </source>
</evidence>
<dbReference type="SUPFAM" id="SSF49785">
    <property type="entry name" value="Galactose-binding domain-like"/>
    <property type="match status" value="1"/>
</dbReference>
<dbReference type="InterPro" id="IPR013736">
    <property type="entry name" value="Xaa-Pro_dipept_C"/>
</dbReference>
<dbReference type="EMBL" id="CP087164">
    <property type="protein sequence ID" value="UGS34062.1"/>
    <property type="molecule type" value="Genomic_DNA"/>
</dbReference>
<dbReference type="PANTHER" id="PTHR43056:SF10">
    <property type="entry name" value="COCE_NOND FAMILY, PUTATIVE (AFU_ORTHOLOGUE AFUA_7G00600)-RELATED"/>
    <property type="match status" value="1"/>
</dbReference>
<dbReference type="NCBIfam" id="TIGR00976">
    <property type="entry name" value="CocE_NonD"/>
    <property type="match status" value="1"/>
</dbReference>
<dbReference type="SMART" id="SM00939">
    <property type="entry name" value="PepX_C"/>
    <property type="match status" value="1"/>
</dbReference>
<keyword evidence="1 3" id="KW-0378">Hydrolase</keyword>
<dbReference type="Gene3D" id="3.40.50.1820">
    <property type="entry name" value="alpha/beta hydrolase"/>
    <property type="match status" value="1"/>
</dbReference>
<dbReference type="Gene3D" id="2.60.120.260">
    <property type="entry name" value="Galactose-binding domain-like"/>
    <property type="match status" value="1"/>
</dbReference>
<dbReference type="Pfam" id="PF08530">
    <property type="entry name" value="PepX_C"/>
    <property type="match status" value="1"/>
</dbReference>